<dbReference type="InterPro" id="IPR013087">
    <property type="entry name" value="Znf_C2H2_type"/>
</dbReference>
<dbReference type="InterPro" id="IPR050329">
    <property type="entry name" value="GLI_C2H2-zinc-finger"/>
</dbReference>
<evidence type="ECO:0000256" key="7">
    <source>
        <dbReference type="PROSITE-ProRule" id="PRU00042"/>
    </source>
</evidence>
<gene>
    <name evidence="9" type="ORF">VCUG_01429</name>
</gene>
<evidence type="ECO:0000256" key="1">
    <source>
        <dbReference type="ARBA" id="ARBA00022723"/>
    </source>
</evidence>
<reference evidence="10" key="1">
    <citation type="submission" date="2011-03" db="EMBL/GenBank/DDBJ databases">
        <title>The genome sequence of Vavraia culicis strain floridensis.</title>
        <authorList>
            <consortium name="The Broad Institute Genome Sequencing Platform"/>
            <person name="Cuomo C."/>
            <person name="Becnel J."/>
            <person name="Sanscrainte N."/>
            <person name="Young S.K."/>
            <person name="Zeng Q."/>
            <person name="Gargeya S."/>
            <person name="Fitzgerald M."/>
            <person name="Haas B."/>
            <person name="Abouelleil A."/>
            <person name="Alvarado L."/>
            <person name="Arachchi H.M."/>
            <person name="Berlin A."/>
            <person name="Chapman S.B."/>
            <person name="Gearin G."/>
            <person name="Goldberg J."/>
            <person name="Griggs A."/>
            <person name="Gujja S."/>
            <person name="Hansen M."/>
            <person name="Heiman D."/>
            <person name="Howarth C."/>
            <person name="Larimer J."/>
            <person name="Lui A."/>
            <person name="MacDonald P.J.P."/>
            <person name="McCowen C."/>
            <person name="Montmayeur A."/>
            <person name="Murphy C."/>
            <person name="Neiman D."/>
            <person name="Pearson M."/>
            <person name="Priest M."/>
            <person name="Roberts A."/>
            <person name="Saif S."/>
            <person name="Shea T."/>
            <person name="Sisk P."/>
            <person name="Stolte C."/>
            <person name="Sykes S."/>
            <person name="Wortman J."/>
            <person name="Nusbaum C."/>
            <person name="Birren B."/>
        </authorList>
    </citation>
    <scope>NUCLEOTIDE SEQUENCE [LARGE SCALE GENOMIC DNA]</scope>
    <source>
        <strain evidence="10">floridensis</strain>
    </source>
</reference>
<evidence type="ECO:0000259" key="8">
    <source>
        <dbReference type="PROSITE" id="PS50157"/>
    </source>
</evidence>
<dbReference type="HOGENOM" id="CLU_142390_0_0_1"/>
<organism evidence="9 10">
    <name type="scientific">Vavraia culicis (isolate floridensis)</name>
    <name type="common">Microsporidian parasite</name>
    <dbReference type="NCBI Taxonomy" id="948595"/>
    <lineage>
        <taxon>Eukaryota</taxon>
        <taxon>Fungi</taxon>
        <taxon>Fungi incertae sedis</taxon>
        <taxon>Microsporidia</taxon>
        <taxon>Pleistophoridae</taxon>
        <taxon>Vavraia</taxon>
    </lineage>
</organism>
<dbReference type="InterPro" id="IPR036236">
    <property type="entry name" value="Znf_C2H2_sf"/>
</dbReference>
<evidence type="ECO:0000256" key="3">
    <source>
        <dbReference type="ARBA" id="ARBA00022771"/>
    </source>
</evidence>
<evidence type="ECO:0000313" key="10">
    <source>
        <dbReference type="Proteomes" id="UP000011081"/>
    </source>
</evidence>
<dbReference type="InParanoid" id="L2GUT3"/>
<dbReference type="GO" id="GO:0045944">
    <property type="term" value="P:positive regulation of transcription by RNA polymerase II"/>
    <property type="evidence" value="ECO:0007669"/>
    <property type="project" value="UniProtKB-ARBA"/>
</dbReference>
<keyword evidence="2" id="KW-0677">Repeat</keyword>
<dbReference type="FunFam" id="3.30.160.60:FF:000032">
    <property type="entry name" value="Krueppel-like factor 4"/>
    <property type="match status" value="1"/>
</dbReference>
<dbReference type="PROSITE" id="PS00028">
    <property type="entry name" value="ZINC_FINGER_C2H2_1"/>
    <property type="match status" value="1"/>
</dbReference>
<dbReference type="PANTHER" id="PTHR19818">
    <property type="entry name" value="ZINC FINGER PROTEIN ZIC AND GLI"/>
    <property type="match status" value="1"/>
</dbReference>
<name>L2GUT3_VAVCU</name>
<evidence type="ECO:0000256" key="5">
    <source>
        <dbReference type="ARBA" id="ARBA00023015"/>
    </source>
</evidence>
<dbReference type="Pfam" id="PF00096">
    <property type="entry name" value="zf-C2H2"/>
    <property type="match status" value="1"/>
</dbReference>
<proteinExistence type="predicted"/>
<sequence length="162" mass="19339">MLECKWRECEYTTDNHDDLVKHTNNHTNESLTCLWEGCKKRDPHSTKYTLQAHLRKHTGDRPFKCNECDKTYTRSDALNKHIKRHEKADSYNKELIYHINELNGIIDRFKVMITEERMKNNALVMSNQFIRKLIADKILIRAKNEINGVIHHTNKGWDEYLQ</sequence>
<dbReference type="Gene3D" id="3.30.160.60">
    <property type="entry name" value="Classic Zinc Finger"/>
    <property type="match status" value="2"/>
</dbReference>
<dbReference type="OMA" id="HEKADSY"/>
<dbReference type="STRING" id="948595.L2GUT3"/>
<dbReference type="GO" id="GO:0000981">
    <property type="term" value="F:DNA-binding transcription factor activity, RNA polymerase II-specific"/>
    <property type="evidence" value="ECO:0007669"/>
    <property type="project" value="UniProtKB-ARBA"/>
</dbReference>
<dbReference type="VEuPathDB" id="MicrosporidiaDB:VCUG_01429"/>
<evidence type="ECO:0000313" key="9">
    <source>
        <dbReference type="EMBL" id="ELA47068.1"/>
    </source>
</evidence>
<dbReference type="EMBL" id="GL877425">
    <property type="protein sequence ID" value="ELA47068.1"/>
    <property type="molecule type" value="Genomic_DNA"/>
</dbReference>
<dbReference type="SMART" id="SM00355">
    <property type="entry name" value="ZnF_C2H2"/>
    <property type="match status" value="3"/>
</dbReference>
<keyword evidence="6" id="KW-0804">Transcription</keyword>
<dbReference type="GO" id="GO:0008270">
    <property type="term" value="F:zinc ion binding"/>
    <property type="evidence" value="ECO:0007669"/>
    <property type="project" value="UniProtKB-KW"/>
</dbReference>
<keyword evidence="1" id="KW-0479">Metal-binding</keyword>
<dbReference type="RefSeq" id="XP_008074448.1">
    <property type="nucleotide sequence ID" value="XM_008076257.1"/>
</dbReference>
<dbReference type="AlphaFoldDB" id="L2GUT3"/>
<feature type="domain" description="C2H2-type" evidence="8">
    <location>
        <begin position="2"/>
        <end position="31"/>
    </location>
</feature>
<evidence type="ECO:0000256" key="4">
    <source>
        <dbReference type="ARBA" id="ARBA00022833"/>
    </source>
</evidence>
<dbReference type="SUPFAM" id="SSF57667">
    <property type="entry name" value="beta-beta-alpha zinc fingers"/>
    <property type="match status" value="1"/>
</dbReference>
<dbReference type="OrthoDB" id="2188412at2759"/>
<keyword evidence="4" id="KW-0862">Zinc</keyword>
<evidence type="ECO:0000256" key="2">
    <source>
        <dbReference type="ARBA" id="ARBA00022737"/>
    </source>
</evidence>
<dbReference type="Proteomes" id="UP000011081">
    <property type="component" value="Unassembled WGS sequence"/>
</dbReference>
<evidence type="ECO:0000256" key="6">
    <source>
        <dbReference type="ARBA" id="ARBA00023163"/>
    </source>
</evidence>
<dbReference type="GO" id="GO:0005634">
    <property type="term" value="C:nucleus"/>
    <property type="evidence" value="ECO:0007669"/>
    <property type="project" value="UniProtKB-ARBA"/>
</dbReference>
<dbReference type="PANTHER" id="PTHR19818:SF137">
    <property type="entry name" value="INO80 COMPLEX SUBUNIT 1"/>
    <property type="match status" value="1"/>
</dbReference>
<keyword evidence="3 7" id="KW-0863">Zinc-finger</keyword>
<dbReference type="GO" id="GO:0000976">
    <property type="term" value="F:transcription cis-regulatory region binding"/>
    <property type="evidence" value="ECO:0007669"/>
    <property type="project" value="UniProtKB-ARBA"/>
</dbReference>
<feature type="domain" description="C2H2-type" evidence="8">
    <location>
        <begin position="63"/>
        <end position="90"/>
    </location>
</feature>
<dbReference type="GeneID" id="19879307"/>
<dbReference type="PROSITE" id="PS50157">
    <property type="entry name" value="ZINC_FINGER_C2H2_2"/>
    <property type="match status" value="2"/>
</dbReference>
<keyword evidence="5" id="KW-0805">Transcription regulation</keyword>
<keyword evidence="10" id="KW-1185">Reference proteome</keyword>
<protein>
    <recommendedName>
        <fullName evidence="8">C2H2-type domain-containing protein</fullName>
    </recommendedName>
</protein>
<accession>L2GUT3</accession>